<evidence type="ECO:0000313" key="1">
    <source>
        <dbReference type="EMBL" id="MBK1827588.1"/>
    </source>
</evidence>
<keyword evidence="2" id="KW-1185">Reference proteome</keyword>
<reference evidence="1" key="1">
    <citation type="submission" date="2021-01" db="EMBL/GenBank/DDBJ databases">
        <title>Modified the classification status of verrucomicrobia.</title>
        <authorList>
            <person name="Feng X."/>
        </authorList>
    </citation>
    <scope>NUCLEOTIDE SEQUENCE</scope>
    <source>
        <strain evidence="1">KCTC 22201</strain>
    </source>
</reference>
<accession>A0A934RBH3</accession>
<name>A0A934RBH3_9BACT</name>
<dbReference type="AlphaFoldDB" id="A0A934RBH3"/>
<organism evidence="1 2">
    <name type="scientific">Haloferula rosea</name>
    <dbReference type="NCBI Taxonomy" id="490093"/>
    <lineage>
        <taxon>Bacteria</taxon>
        <taxon>Pseudomonadati</taxon>
        <taxon>Verrucomicrobiota</taxon>
        <taxon>Verrucomicrobiia</taxon>
        <taxon>Verrucomicrobiales</taxon>
        <taxon>Verrucomicrobiaceae</taxon>
        <taxon>Haloferula</taxon>
    </lineage>
</organism>
<gene>
    <name evidence="1" type="ORF">JIN81_11200</name>
</gene>
<comment type="caution">
    <text evidence="1">The sequence shown here is derived from an EMBL/GenBank/DDBJ whole genome shotgun (WGS) entry which is preliminary data.</text>
</comment>
<dbReference type="EMBL" id="JAENII010000008">
    <property type="protein sequence ID" value="MBK1827588.1"/>
    <property type="molecule type" value="Genomic_DNA"/>
</dbReference>
<proteinExistence type="predicted"/>
<protein>
    <submittedName>
        <fullName evidence="1">Uncharacterized protein</fullName>
    </submittedName>
</protein>
<sequence>MSIMKFFTIAIASLWGILGVGFGQEDNVESDGSQTVRVGIKEISANSSDFERERLQVEGILSVVSGVSYLFDSRESIQEGFMRSALKVEFDGSVGVLRKSSSYLFEGVFTADRNEKSLGVLRVDRVIENRNSVKARKAAVVEDLVALEERLSRGEEVPRDELLHVTSSALELLRMPLD</sequence>
<evidence type="ECO:0000313" key="2">
    <source>
        <dbReference type="Proteomes" id="UP000658278"/>
    </source>
</evidence>
<dbReference type="Proteomes" id="UP000658278">
    <property type="component" value="Unassembled WGS sequence"/>
</dbReference>